<proteinExistence type="predicted"/>
<organism evidence="1 2">
    <name type="scientific">Noviherbaspirillum suwonense</name>
    <dbReference type="NCBI Taxonomy" id="1224511"/>
    <lineage>
        <taxon>Bacteria</taxon>
        <taxon>Pseudomonadati</taxon>
        <taxon>Pseudomonadota</taxon>
        <taxon>Betaproteobacteria</taxon>
        <taxon>Burkholderiales</taxon>
        <taxon>Oxalobacteraceae</taxon>
        <taxon>Noviherbaspirillum</taxon>
    </lineage>
</organism>
<dbReference type="InterPro" id="IPR011738">
    <property type="entry name" value="Phage_CHP"/>
</dbReference>
<name>A0ABY1QJW5_9BURK</name>
<evidence type="ECO:0000313" key="1">
    <source>
        <dbReference type="EMBL" id="SMP71950.1"/>
    </source>
</evidence>
<dbReference type="EMBL" id="FXUL01000017">
    <property type="protein sequence ID" value="SMP71950.1"/>
    <property type="molecule type" value="Genomic_DNA"/>
</dbReference>
<dbReference type="Proteomes" id="UP001158049">
    <property type="component" value="Unassembled WGS sequence"/>
</dbReference>
<dbReference type="NCBIfam" id="TIGR02215">
    <property type="entry name" value="phage_chp_gp8"/>
    <property type="match status" value="1"/>
</dbReference>
<gene>
    <name evidence="1" type="ORF">SAMN06295970_11798</name>
</gene>
<reference evidence="1 2" key="1">
    <citation type="submission" date="2017-05" db="EMBL/GenBank/DDBJ databases">
        <authorList>
            <person name="Varghese N."/>
            <person name="Submissions S."/>
        </authorList>
    </citation>
    <scope>NUCLEOTIDE SEQUENCE [LARGE SCALE GENOMIC DNA]</scope>
    <source>
        <strain evidence="1 2">DSM 26001</strain>
    </source>
</reference>
<comment type="caution">
    <text evidence="1">The sequence shown here is derived from an EMBL/GenBank/DDBJ whole genome shotgun (WGS) entry which is preliminary data.</text>
</comment>
<evidence type="ECO:0000313" key="2">
    <source>
        <dbReference type="Proteomes" id="UP001158049"/>
    </source>
</evidence>
<dbReference type="RefSeq" id="WP_283443997.1">
    <property type="nucleotide sequence ID" value="NZ_FXUL01000017.1"/>
</dbReference>
<keyword evidence="2" id="KW-1185">Reference proteome</keyword>
<accession>A0ABY1QJW5</accession>
<protein>
    <submittedName>
        <fullName evidence="1">Uncharacterized protein</fullName>
    </submittedName>
</protein>
<sequence>MTEKLKTRSTEMPITKELARAAVAADGEELDPLIETFVRGITAEIEHRIGQKVMVQTWLWIGDRFPTDIVLPHPVRSVVSVKFIDAAGIMQTLDPADYKLVGEQYETWLVPGDGRAWPETFDTVSAVTVEVIAGMAETPEEVDPAISSFILLRLREEMDPDPRNAIAIEYCARKLDGLRSYR</sequence>